<dbReference type="Proteomes" id="UP000029964">
    <property type="component" value="Unassembled WGS sequence"/>
</dbReference>
<protein>
    <submittedName>
        <fullName evidence="1">Uncharacterized protein</fullName>
    </submittedName>
</protein>
<dbReference type="OrthoDB" id="4966at2759"/>
<dbReference type="AlphaFoldDB" id="A0A086TE97"/>
<gene>
    <name evidence="1" type="ORF">ACRE_015500</name>
</gene>
<proteinExistence type="predicted"/>
<evidence type="ECO:0000313" key="2">
    <source>
        <dbReference type="Proteomes" id="UP000029964"/>
    </source>
</evidence>
<reference evidence="2" key="1">
    <citation type="journal article" date="2014" name="Genome Announc.">
        <title>Genome sequence and annotation of Acremonium chrysogenum, producer of the beta-lactam antibiotic cephalosporin C.</title>
        <authorList>
            <person name="Terfehr D."/>
            <person name="Dahlmann T.A."/>
            <person name="Specht T."/>
            <person name="Zadra I."/>
            <person name="Kuernsteiner H."/>
            <person name="Kueck U."/>
        </authorList>
    </citation>
    <scope>NUCLEOTIDE SEQUENCE [LARGE SCALE GENOMIC DNA]</scope>
    <source>
        <strain evidence="2">ATCC 11550 / CBS 779.69 / DSM 880 / IAM 14645 / JCM 23072 / IMI 49137</strain>
    </source>
</reference>
<name>A0A086TE97_HAPC1</name>
<organism evidence="1 2">
    <name type="scientific">Hapsidospora chrysogenum (strain ATCC 11550 / CBS 779.69 / DSM 880 / IAM 14645 / JCM 23072 / IMI 49137)</name>
    <name type="common">Acremonium chrysogenum</name>
    <dbReference type="NCBI Taxonomy" id="857340"/>
    <lineage>
        <taxon>Eukaryota</taxon>
        <taxon>Fungi</taxon>
        <taxon>Dikarya</taxon>
        <taxon>Ascomycota</taxon>
        <taxon>Pezizomycotina</taxon>
        <taxon>Sordariomycetes</taxon>
        <taxon>Hypocreomycetidae</taxon>
        <taxon>Hypocreales</taxon>
        <taxon>Bionectriaceae</taxon>
        <taxon>Hapsidospora</taxon>
    </lineage>
</organism>
<dbReference type="HOGENOM" id="CLU_024517_0_0_1"/>
<evidence type="ECO:0000313" key="1">
    <source>
        <dbReference type="EMBL" id="KFH47679.1"/>
    </source>
</evidence>
<keyword evidence="2" id="KW-1185">Reference proteome</keyword>
<dbReference type="EMBL" id="JPKY01000008">
    <property type="protein sequence ID" value="KFH47679.1"/>
    <property type="molecule type" value="Genomic_DNA"/>
</dbReference>
<comment type="caution">
    <text evidence="1">The sequence shown here is derived from an EMBL/GenBank/DDBJ whole genome shotgun (WGS) entry which is preliminary data.</text>
</comment>
<sequence>MAKMDYSHLFSLMARTFFDEALAEWNDVQPTTPDTTNIFDPAIIVQKATAHGLNAEDATQLATAALDQIQSLAASQPGPLSREQAISSLRHRIRGDTAKPKDRNPGMKGIQDVAAQRDLLLGMVEEEIEKALPPEESLPDVALQETSVDGRQTLQYKFNEPALSKYFDGKDPYSSLTSQMANICISEDIQPGRDITTKLCASVELAVELGKKLRPGDILNLYIASKAFRSAINGYMLSSIRMWIADRCPEAGRIFPFKLYKNHLVPDPDGRTWGDIYKTGYPTTPPMTPERLEKIRTVPGLRYMQLVLGRDRYCREITAIMARNGHLMPRSMHDTLLRLWLLMDMGYTEHRCAMLRNPKLWRDEDLYNAQLLFVKLGMHFNDPVYGPSSYELLHLILGQKGLYPLWQLLTRRRWTTLSELVEAKVRYDFELTPEHWRDYTPSGGKLHGVPLKQVGTGHREGWGASPGSRRHLMRPDELIPVEAVTRGLQLDDHIRHMILWGYFNWETGENIVPTEEDMYISDEETTLAHMDTRHHWKKKHSQKKRWDKLTPAQKQAIREDDEDEHLRALAWCGNDSDSNGEDEEEEEGYKLWADNDSTYSLNDEIERGFIVPAQAPDHKSTVPSVDDKDGWADFVNRALIGAVPEFGEDEKLKMQALDPSLSDENFDWIGWMKEEGFDVAEWENERVDENMGGA</sequence>
<accession>A0A086TE97</accession>
<dbReference type="STRING" id="857340.A0A086TE97"/>